<dbReference type="RefSeq" id="XP_068139533.1">
    <property type="nucleotide sequence ID" value="XM_068283432.1"/>
</dbReference>
<proteinExistence type="predicted"/>
<evidence type="ECO:0000313" key="1">
    <source>
        <dbReference type="EMBL" id="AOW07370.1"/>
    </source>
</evidence>
<evidence type="ECO:0000313" key="2">
    <source>
        <dbReference type="Proteomes" id="UP000182444"/>
    </source>
</evidence>
<dbReference type="Proteomes" id="UP000182444">
    <property type="component" value="Chromosome 1F"/>
</dbReference>
<dbReference type="AlphaFoldDB" id="A0A1D8NP03"/>
<gene>
    <name evidence="1" type="ORF">YALI1_F24511g</name>
</gene>
<dbReference type="VEuPathDB" id="FungiDB:YALI1_F24511g"/>
<organism evidence="1 2">
    <name type="scientific">Yarrowia lipolytica</name>
    <name type="common">Candida lipolytica</name>
    <dbReference type="NCBI Taxonomy" id="4952"/>
    <lineage>
        <taxon>Eukaryota</taxon>
        <taxon>Fungi</taxon>
        <taxon>Dikarya</taxon>
        <taxon>Ascomycota</taxon>
        <taxon>Saccharomycotina</taxon>
        <taxon>Dipodascomycetes</taxon>
        <taxon>Dipodascales</taxon>
        <taxon>Dipodascales incertae sedis</taxon>
        <taxon>Yarrowia</taxon>
    </lineage>
</organism>
<name>A0A1D8NP03_YARLL</name>
<dbReference type="GeneID" id="94584011"/>
<dbReference type="EMBL" id="CP017558">
    <property type="protein sequence ID" value="AOW07370.1"/>
    <property type="molecule type" value="Genomic_DNA"/>
</dbReference>
<reference evidence="1 2" key="1">
    <citation type="journal article" date="2016" name="PLoS ONE">
        <title>Sequence Assembly of Yarrowia lipolytica Strain W29/CLIB89 Shows Transposable Element Diversity.</title>
        <authorList>
            <person name="Magnan C."/>
            <person name="Yu J."/>
            <person name="Chang I."/>
            <person name="Jahn E."/>
            <person name="Kanomata Y."/>
            <person name="Wu J."/>
            <person name="Zeller M."/>
            <person name="Oakes M."/>
            <person name="Baldi P."/>
            <person name="Sandmeyer S."/>
        </authorList>
    </citation>
    <scope>NUCLEOTIDE SEQUENCE [LARGE SCALE GENOMIC DNA]</scope>
    <source>
        <strain evidence="2">CLIB89(W29)</strain>
    </source>
</reference>
<protein>
    <submittedName>
        <fullName evidence="1">Uncharacterized protein</fullName>
    </submittedName>
</protein>
<sequence>MKTYLGATGSQTFIIISYCRQGGGAPEQVVNTKQVVFIDLQSPYRVPRSETSLLSFRLSISRRISIVLLCLQATHKP</sequence>
<accession>A0A1D8NP03</accession>